<evidence type="ECO:0008006" key="13">
    <source>
        <dbReference type="Google" id="ProtNLM"/>
    </source>
</evidence>
<feature type="compositionally biased region" description="Gly residues" evidence="9">
    <location>
        <begin position="120"/>
        <end position="137"/>
    </location>
</feature>
<evidence type="ECO:0000256" key="1">
    <source>
        <dbReference type="ARBA" id="ARBA00004508"/>
    </source>
</evidence>
<keyword evidence="4" id="KW-0934">Plastid</keyword>
<dbReference type="Proteomes" id="UP001054889">
    <property type="component" value="Unassembled WGS sequence"/>
</dbReference>
<name>A0AAV5F0T1_ELECO</name>
<evidence type="ECO:0000256" key="3">
    <source>
        <dbReference type="ARBA" id="ARBA00022528"/>
    </source>
</evidence>
<evidence type="ECO:0000313" key="11">
    <source>
        <dbReference type="EMBL" id="GJN28030.1"/>
    </source>
</evidence>
<reference evidence="11" key="1">
    <citation type="journal article" date="2018" name="DNA Res.">
        <title>Multiple hybrid de novo genome assembly of finger millet, an orphan allotetraploid crop.</title>
        <authorList>
            <person name="Hatakeyama M."/>
            <person name="Aluri S."/>
            <person name="Balachadran M.T."/>
            <person name="Sivarajan S.R."/>
            <person name="Patrignani A."/>
            <person name="Gruter S."/>
            <person name="Poveda L."/>
            <person name="Shimizu-Inatsugi R."/>
            <person name="Baeten J."/>
            <person name="Francoijs K.J."/>
            <person name="Nataraja K.N."/>
            <person name="Reddy Y.A.N."/>
            <person name="Phadnis S."/>
            <person name="Ravikumar R.L."/>
            <person name="Schlapbach R."/>
            <person name="Sreeman S.M."/>
            <person name="Shimizu K.K."/>
        </authorList>
    </citation>
    <scope>NUCLEOTIDE SEQUENCE</scope>
</reference>
<feature type="compositionally biased region" description="Acidic residues" evidence="9">
    <location>
        <begin position="138"/>
        <end position="150"/>
    </location>
</feature>
<feature type="region of interest" description="Disordered" evidence="9">
    <location>
        <begin position="1"/>
        <end position="37"/>
    </location>
</feature>
<dbReference type="PANTHER" id="PTHR31038">
    <property type="entry name" value="EXPRESSED PROTEIN-RELATED"/>
    <property type="match status" value="1"/>
</dbReference>
<dbReference type="PANTHER" id="PTHR31038:SF15">
    <property type="entry name" value="PROTEIN RETICULATA-RELATED 1, CHLOROPLASTIC"/>
    <property type="match status" value="1"/>
</dbReference>
<evidence type="ECO:0000313" key="12">
    <source>
        <dbReference type="Proteomes" id="UP001054889"/>
    </source>
</evidence>
<accession>A0AAV5F0T1</accession>
<keyword evidence="7 10" id="KW-1133">Transmembrane helix</keyword>
<dbReference type="GO" id="GO:0099402">
    <property type="term" value="P:plant organ development"/>
    <property type="evidence" value="ECO:0007669"/>
    <property type="project" value="TreeGrafter"/>
</dbReference>
<keyword evidence="12" id="KW-1185">Reference proteome</keyword>
<dbReference type="EMBL" id="BQKI01000080">
    <property type="protein sequence ID" value="GJN28030.1"/>
    <property type="molecule type" value="Genomic_DNA"/>
</dbReference>
<evidence type="ECO:0000256" key="10">
    <source>
        <dbReference type="SAM" id="Phobius"/>
    </source>
</evidence>
<feature type="transmembrane region" description="Helical" evidence="10">
    <location>
        <begin position="365"/>
        <end position="389"/>
    </location>
</feature>
<sequence>MASAASLAAASSHRHTGLSSTPFPPRSHQQPRPTTRVLVHRTRSVRLPLLLRASAFASSAPAGSDRATGLERCLAATPASAPPEMKGGRRRSGAFGAVTIEKAPLDLAKRLKKAHPELATGGGGGDIGKIIGHGGGDGGDDDGDDDDYFDDFEDGDEEGGFFRRRIVIQELFKKEFVDAVLQEWYKSMSNLPAGLRQAYEMGLVSSAQMIQYLSVFGRPTRARYFSRAFPSFFSRGLVGRMLAGPSFMHKMTFEFLATFSSSVWWEMKNRKERFRQELDLVFVNVFAATICNLAVFCSLAPCRSYMIQRVPNNIFEKSYPMRQFDLLRRTQSFFSKAAELCLGGLVIGSIQGGLSKVLSDRKERLSIAVPSISTNALSYGAFYGLYANLRYQMLCGLDRSIVHHFDVLGVAMFFSTAIRLMNIQIGEVSRRAWLGEEANQLHSDNLLRAYNSPAELVLDKQQQQGWFLSKDAIISGLRLLGIKQDQGTSPKPRRKRIVRKVPAS</sequence>
<feature type="region of interest" description="Disordered" evidence="9">
    <location>
        <begin position="485"/>
        <end position="504"/>
    </location>
</feature>
<evidence type="ECO:0000256" key="7">
    <source>
        <dbReference type="ARBA" id="ARBA00022989"/>
    </source>
</evidence>
<evidence type="ECO:0000256" key="2">
    <source>
        <dbReference type="ARBA" id="ARBA00010793"/>
    </source>
</evidence>
<feature type="compositionally biased region" description="Polar residues" evidence="9">
    <location>
        <begin position="17"/>
        <end position="33"/>
    </location>
</feature>
<dbReference type="Pfam" id="PF11891">
    <property type="entry name" value="RETICULATA-like"/>
    <property type="match status" value="1"/>
</dbReference>
<reference evidence="11" key="2">
    <citation type="submission" date="2021-12" db="EMBL/GenBank/DDBJ databases">
        <title>Resequencing data analysis of finger millet.</title>
        <authorList>
            <person name="Hatakeyama M."/>
            <person name="Aluri S."/>
            <person name="Balachadran M.T."/>
            <person name="Sivarajan S.R."/>
            <person name="Poveda L."/>
            <person name="Shimizu-Inatsugi R."/>
            <person name="Schlapbach R."/>
            <person name="Sreeman S.M."/>
            <person name="Shimizu K.K."/>
        </authorList>
    </citation>
    <scope>NUCLEOTIDE SEQUENCE</scope>
</reference>
<feature type="compositionally biased region" description="Low complexity" evidence="9">
    <location>
        <begin position="1"/>
        <end position="11"/>
    </location>
</feature>
<gene>
    <name evidence="11" type="primary">gb16111</name>
    <name evidence="11" type="ORF">PR202_gb16111</name>
</gene>
<comment type="caution">
    <text evidence="11">The sequence shown here is derived from an EMBL/GenBank/DDBJ whole genome shotgun (WGS) entry which is preliminary data.</text>
</comment>
<dbReference type="AlphaFoldDB" id="A0AAV5F0T1"/>
<keyword evidence="5 10" id="KW-0812">Transmembrane</keyword>
<dbReference type="InterPro" id="IPR021825">
    <property type="entry name" value="RETICULATA-related"/>
</dbReference>
<evidence type="ECO:0000256" key="5">
    <source>
        <dbReference type="ARBA" id="ARBA00022692"/>
    </source>
</evidence>
<keyword evidence="3" id="KW-0150">Chloroplast</keyword>
<proteinExistence type="inferred from homology"/>
<comment type="subcellular location">
    <subcellularLocation>
        <location evidence="1">Plastid</location>
        <location evidence="1">Chloroplast membrane</location>
        <topology evidence="1">Multi-pass membrane protein</topology>
    </subcellularLocation>
</comment>
<feature type="transmembrane region" description="Helical" evidence="10">
    <location>
        <begin position="280"/>
        <end position="300"/>
    </location>
</feature>
<evidence type="ECO:0000256" key="4">
    <source>
        <dbReference type="ARBA" id="ARBA00022640"/>
    </source>
</evidence>
<feature type="compositionally biased region" description="Basic residues" evidence="9">
    <location>
        <begin position="491"/>
        <end position="504"/>
    </location>
</feature>
<organism evidence="11 12">
    <name type="scientific">Eleusine coracana subsp. coracana</name>
    <dbReference type="NCBI Taxonomy" id="191504"/>
    <lineage>
        <taxon>Eukaryota</taxon>
        <taxon>Viridiplantae</taxon>
        <taxon>Streptophyta</taxon>
        <taxon>Embryophyta</taxon>
        <taxon>Tracheophyta</taxon>
        <taxon>Spermatophyta</taxon>
        <taxon>Magnoliopsida</taxon>
        <taxon>Liliopsida</taxon>
        <taxon>Poales</taxon>
        <taxon>Poaceae</taxon>
        <taxon>PACMAD clade</taxon>
        <taxon>Chloridoideae</taxon>
        <taxon>Cynodonteae</taxon>
        <taxon>Eleusininae</taxon>
        <taxon>Eleusine</taxon>
    </lineage>
</organism>
<keyword evidence="6" id="KW-0809">Transit peptide</keyword>
<protein>
    <recommendedName>
        <fullName evidence="13">Protein RETICULATA-RELATED 1, chloroplastic</fullName>
    </recommendedName>
</protein>
<evidence type="ECO:0000256" key="8">
    <source>
        <dbReference type="ARBA" id="ARBA00023136"/>
    </source>
</evidence>
<dbReference type="GO" id="GO:0009706">
    <property type="term" value="C:chloroplast inner membrane"/>
    <property type="evidence" value="ECO:0007669"/>
    <property type="project" value="TreeGrafter"/>
</dbReference>
<keyword evidence="8 10" id="KW-0472">Membrane</keyword>
<evidence type="ECO:0000256" key="9">
    <source>
        <dbReference type="SAM" id="MobiDB-lite"/>
    </source>
</evidence>
<feature type="transmembrane region" description="Helical" evidence="10">
    <location>
        <begin position="401"/>
        <end position="421"/>
    </location>
</feature>
<feature type="region of interest" description="Disordered" evidence="9">
    <location>
        <begin position="116"/>
        <end position="150"/>
    </location>
</feature>
<comment type="similarity">
    <text evidence="2">Belongs to the RETICULATA family.</text>
</comment>
<evidence type="ECO:0000256" key="6">
    <source>
        <dbReference type="ARBA" id="ARBA00022946"/>
    </source>
</evidence>